<protein>
    <submittedName>
        <fullName evidence="1">Uncharacterized protein</fullName>
    </submittedName>
</protein>
<comment type="caution">
    <text evidence="1">The sequence shown here is derived from an EMBL/GenBank/DDBJ whole genome shotgun (WGS) entry which is preliminary data.</text>
</comment>
<evidence type="ECO:0000313" key="1">
    <source>
        <dbReference type="EMBL" id="PSH62915.1"/>
    </source>
</evidence>
<sequence>MAEYREPTLDELLTEPMIRQVMASDGVDSAEIRALMSRMHSRQSWIMRPRLSLGDLMVA</sequence>
<dbReference type="OrthoDB" id="9808516at2"/>
<accession>A0A2P7B8Y0</accession>
<organism evidence="1 2">
    <name type="scientific">Phyllobacterium brassicacearum</name>
    <dbReference type="NCBI Taxonomy" id="314235"/>
    <lineage>
        <taxon>Bacteria</taxon>
        <taxon>Pseudomonadati</taxon>
        <taxon>Pseudomonadota</taxon>
        <taxon>Alphaproteobacteria</taxon>
        <taxon>Hyphomicrobiales</taxon>
        <taxon>Phyllobacteriaceae</taxon>
        <taxon>Phyllobacterium</taxon>
    </lineage>
</organism>
<dbReference type="RefSeq" id="WP_133624754.1">
    <property type="nucleotide sequence ID" value="NZ_PGGO01000027.1"/>
</dbReference>
<dbReference type="AlphaFoldDB" id="A0A2P7B8Y0"/>
<dbReference type="EMBL" id="PGGO01000027">
    <property type="protein sequence ID" value="PSH62915.1"/>
    <property type="molecule type" value="Genomic_DNA"/>
</dbReference>
<proteinExistence type="predicted"/>
<gene>
    <name evidence="1" type="ORF">CU102_24535</name>
</gene>
<dbReference type="Proteomes" id="UP000241444">
    <property type="component" value="Unassembled WGS sequence"/>
</dbReference>
<name>A0A2P7B8Y0_9HYPH</name>
<evidence type="ECO:0000313" key="2">
    <source>
        <dbReference type="Proteomes" id="UP000241444"/>
    </source>
</evidence>
<reference evidence="2" key="1">
    <citation type="submission" date="2017-11" db="EMBL/GenBank/DDBJ databases">
        <authorList>
            <person name="Kuznetsova I."/>
            <person name="Sazanova A."/>
            <person name="Chirak E."/>
            <person name="Safronova V."/>
            <person name="Willems A."/>
        </authorList>
    </citation>
    <scope>NUCLEOTIDE SEQUENCE [LARGE SCALE GENOMIC DNA]</scope>
    <source>
        <strain evidence="2">STM 196</strain>
    </source>
</reference>
<keyword evidence="2" id="KW-1185">Reference proteome</keyword>